<proteinExistence type="predicted"/>
<keyword evidence="3" id="KW-1185">Reference proteome</keyword>
<dbReference type="RefSeq" id="WP_149072452.1">
    <property type="nucleotide sequence ID" value="NZ_VTHL01000024.1"/>
</dbReference>
<comment type="caution">
    <text evidence="2">The sequence shown here is derived from an EMBL/GenBank/DDBJ whole genome shotgun (WGS) entry which is preliminary data.</text>
</comment>
<feature type="transmembrane region" description="Helical" evidence="1">
    <location>
        <begin position="12"/>
        <end position="36"/>
    </location>
</feature>
<protein>
    <submittedName>
        <fullName evidence="2">Uncharacterized protein</fullName>
    </submittedName>
</protein>
<keyword evidence="1" id="KW-1133">Transmembrane helix</keyword>
<dbReference type="Proteomes" id="UP000322791">
    <property type="component" value="Unassembled WGS sequence"/>
</dbReference>
<reference evidence="2 3" key="1">
    <citation type="submission" date="2019-08" db="EMBL/GenBank/DDBJ databases">
        <authorList>
            <person name="Seo M.-J."/>
        </authorList>
    </citation>
    <scope>NUCLEOTIDE SEQUENCE [LARGE SCALE GENOMIC DNA]</scope>
    <source>
        <strain evidence="2 3">KIGAM108</strain>
    </source>
</reference>
<keyword evidence="1" id="KW-0812">Transmembrane</keyword>
<accession>A0A5D6URW8</accession>
<dbReference type="EMBL" id="VTHL01000024">
    <property type="protein sequence ID" value="TYZ06441.1"/>
    <property type="molecule type" value="Genomic_DNA"/>
</dbReference>
<organism evidence="2 3">
    <name type="scientific">Hymenobacter lutimineralis</name>
    <dbReference type="NCBI Taxonomy" id="2606448"/>
    <lineage>
        <taxon>Bacteria</taxon>
        <taxon>Pseudomonadati</taxon>
        <taxon>Bacteroidota</taxon>
        <taxon>Cytophagia</taxon>
        <taxon>Cytophagales</taxon>
        <taxon>Hymenobacteraceae</taxon>
        <taxon>Hymenobacter</taxon>
    </lineage>
</organism>
<name>A0A5D6URW8_9BACT</name>
<gene>
    <name evidence="2" type="ORF">FY528_18205</name>
</gene>
<evidence type="ECO:0000313" key="2">
    <source>
        <dbReference type="EMBL" id="TYZ06441.1"/>
    </source>
</evidence>
<evidence type="ECO:0000313" key="3">
    <source>
        <dbReference type="Proteomes" id="UP000322791"/>
    </source>
</evidence>
<keyword evidence="1" id="KW-0472">Membrane</keyword>
<sequence>MNTYIKVVIEISALIISVFIGYVIYMLMIFSAFGLFDKDYTRQDLITSYSEHHEAIQDAIGFYASVVPPEKEVEDDAISRIVVKEGSNKNPTYTYASDYKPAKIDSIVSSLGWTQTMLDKLQEKLEAADCISIQNGEPAKLGFKRSGMGMYSFNVFKKPIPDSLREQYARSCTYLIQSDELVLEYGGGAMGPQCFPPNY</sequence>
<dbReference type="AlphaFoldDB" id="A0A5D6URW8"/>
<evidence type="ECO:0000256" key="1">
    <source>
        <dbReference type="SAM" id="Phobius"/>
    </source>
</evidence>